<keyword evidence="2 7" id="KW-0813">Transport</keyword>
<dbReference type="InterPro" id="IPR000515">
    <property type="entry name" value="MetI-like"/>
</dbReference>
<feature type="domain" description="ABC transmembrane type-1" evidence="8">
    <location>
        <begin position="64"/>
        <end position="255"/>
    </location>
</feature>
<evidence type="ECO:0000256" key="5">
    <source>
        <dbReference type="ARBA" id="ARBA00022989"/>
    </source>
</evidence>
<feature type="transmembrane region" description="Helical" evidence="7">
    <location>
        <begin position="133"/>
        <end position="149"/>
    </location>
</feature>
<dbReference type="GO" id="GO:0005886">
    <property type="term" value="C:plasma membrane"/>
    <property type="evidence" value="ECO:0007669"/>
    <property type="project" value="UniProtKB-SubCell"/>
</dbReference>
<dbReference type="PANTHER" id="PTHR43744:SF3">
    <property type="entry name" value="LACTOSE TRANSPORT SYSTEM PERMEASE PROTEIN LACG"/>
    <property type="match status" value="1"/>
</dbReference>
<accession>A0A7T7XLS7</accession>
<keyword evidence="3" id="KW-1003">Cell membrane</keyword>
<keyword evidence="10" id="KW-1185">Reference proteome</keyword>
<dbReference type="EMBL" id="CP067089">
    <property type="protein sequence ID" value="QQO08603.1"/>
    <property type="molecule type" value="Genomic_DNA"/>
</dbReference>
<evidence type="ECO:0000256" key="7">
    <source>
        <dbReference type="RuleBase" id="RU363032"/>
    </source>
</evidence>
<dbReference type="Gene3D" id="1.10.3720.10">
    <property type="entry name" value="MetI-like"/>
    <property type="match status" value="1"/>
</dbReference>
<sequence length="269" mass="29911">MRKNQIPVLTAGIILALIWLIPLVWMVGTAFTEASFIMSIFPKAKPTLDNIKYVWNAVPFAQYYLNTITIVVCTYGVQFVTVTMAAYALAVLKFKGEKLVFLIIFAQIIIPNDVLISPNYMTLSDLGLTDTKLGIMLPFFGSAMGIFLLRQNFKTIPRALAEAAVIDGCNTFQVITNVYVPSAKTAYISFGLVSVSYHWNNFLWPLIVTNSPENRTLTVGLALFAKSKEAVMQWANVCAATFIICAPLVILFFIFQKKFINSFVSSGIK</sequence>
<dbReference type="Pfam" id="PF00528">
    <property type="entry name" value="BPD_transp_1"/>
    <property type="match status" value="1"/>
</dbReference>
<dbReference type="InterPro" id="IPR035906">
    <property type="entry name" value="MetI-like_sf"/>
</dbReference>
<feature type="transmembrane region" description="Helical" evidence="7">
    <location>
        <begin position="12"/>
        <end position="41"/>
    </location>
</feature>
<evidence type="ECO:0000256" key="3">
    <source>
        <dbReference type="ARBA" id="ARBA00022475"/>
    </source>
</evidence>
<evidence type="ECO:0000256" key="6">
    <source>
        <dbReference type="ARBA" id="ARBA00023136"/>
    </source>
</evidence>
<keyword evidence="6 7" id="KW-0472">Membrane</keyword>
<dbReference type="GO" id="GO:0055085">
    <property type="term" value="P:transmembrane transport"/>
    <property type="evidence" value="ECO:0007669"/>
    <property type="project" value="InterPro"/>
</dbReference>
<dbReference type="PROSITE" id="PS50928">
    <property type="entry name" value="ABC_TM1"/>
    <property type="match status" value="1"/>
</dbReference>
<evidence type="ECO:0000313" key="10">
    <source>
        <dbReference type="Proteomes" id="UP000595917"/>
    </source>
</evidence>
<dbReference type="KEGG" id="bhc:JFL75_16970"/>
<protein>
    <submittedName>
        <fullName evidence="9">Carbohydrate ABC transporter permease</fullName>
    </submittedName>
</protein>
<evidence type="ECO:0000256" key="1">
    <source>
        <dbReference type="ARBA" id="ARBA00004651"/>
    </source>
</evidence>
<comment type="subcellular location">
    <subcellularLocation>
        <location evidence="1 7">Cell membrane</location>
        <topology evidence="1 7">Multi-pass membrane protein</topology>
    </subcellularLocation>
</comment>
<comment type="similarity">
    <text evidence="7">Belongs to the binding-protein-dependent transport system permease family.</text>
</comment>
<dbReference type="AlphaFoldDB" id="A0A7T7XLS7"/>
<evidence type="ECO:0000256" key="4">
    <source>
        <dbReference type="ARBA" id="ARBA00022692"/>
    </source>
</evidence>
<feature type="transmembrane region" description="Helical" evidence="7">
    <location>
        <begin position="99"/>
        <end position="121"/>
    </location>
</feature>
<reference evidence="9" key="1">
    <citation type="submission" date="2021-01" db="EMBL/GenBank/DDBJ databases">
        <title>Description of Breznakiella homolactica.</title>
        <authorList>
            <person name="Song Y."/>
            <person name="Brune A."/>
        </authorList>
    </citation>
    <scope>NUCLEOTIDE SEQUENCE</scope>
    <source>
        <strain evidence="9">RmG30</strain>
    </source>
</reference>
<keyword evidence="5 7" id="KW-1133">Transmembrane helix</keyword>
<evidence type="ECO:0000256" key="2">
    <source>
        <dbReference type="ARBA" id="ARBA00022448"/>
    </source>
</evidence>
<feature type="transmembrane region" description="Helical" evidence="7">
    <location>
        <begin position="61"/>
        <end position="92"/>
    </location>
</feature>
<keyword evidence="4 7" id="KW-0812">Transmembrane</keyword>
<evidence type="ECO:0000313" key="9">
    <source>
        <dbReference type="EMBL" id="QQO08603.1"/>
    </source>
</evidence>
<dbReference type="SUPFAM" id="SSF161098">
    <property type="entry name" value="MetI-like"/>
    <property type="match status" value="1"/>
</dbReference>
<organism evidence="9 10">
    <name type="scientific">Breznakiella homolactica</name>
    <dbReference type="NCBI Taxonomy" id="2798577"/>
    <lineage>
        <taxon>Bacteria</taxon>
        <taxon>Pseudomonadati</taxon>
        <taxon>Spirochaetota</taxon>
        <taxon>Spirochaetia</taxon>
        <taxon>Spirochaetales</taxon>
        <taxon>Breznakiellaceae</taxon>
        <taxon>Breznakiella</taxon>
    </lineage>
</organism>
<name>A0A7T7XLS7_9SPIR</name>
<evidence type="ECO:0000259" key="8">
    <source>
        <dbReference type="PROSITE" id="PS50928"/>
    </source>
</evidence>
<dbReference type="Proteomes" id="UP000595917">
    <property type="component" value="Chromosome"/>
</dbReference>
<dbReference type="CDD" id="cd06261">
    <property type="entry name" value="TM_PBP2"/>
    <property type="match status" value="1"/>
</dbReference>
<feature type="transmembrane region" description="Helical" evidence="7">
    <location>
        <begin position="234"/>
        <end position="255"/>
    </location>
</feature>
<gene>
    <name evidence="9" type="ORF">JFL75_16970</name>
</gene>
<dbReference type="PANTHER" id="PTHR43744">
    <property type="entry name" value="ABC TRANSPORTER PERMEASE PROTEIN MG189-RELATED-RELATED"/>
    <property type="match status" value="1"/>
</dbReference>
<dbReference type="RefSeq" id="WP_215625909.1">
    <property type="nucleotide sequence ID" value="NZ_CP067089.2"/>
</dbReference>
<proteinExistence type="inferred from homology"/>